<accession>A0A8H6Z3P1</accession>
<dbReference type="Proteomes" id="UP000620124">
    <property type="component" value="Unassembled WGS sequence"/>
</dbReference>
<protein>
    <submittedName>
        <fullName evidence="1">Uncharacterized protein</fullName>
    </submittedName>
</protein>
<dbReference type="EMBL" id="JACAZI010000001">
    <property type="protein sequence ID" value="KAF7372018.1"/>
    <property type="molecule type" value="Genomic_DNA"/>
</dbReference>
<reference evidence="1" key="1">
    <citation type="submission" date="2020-05" db="EMBL/GenBank/DDBJ databases">
        <title>Mycena genomes resolve the evolution of fungal bioluminescence.</title>
        <authorList>
            <person name="Tsai I.J."/>
        </authorList>
    </citation>
    <scope>NUCLEOTIDE SEQUENCE</scope>
    <source>
        <strain evidence="1">CCC161011</strain>
    </source>
</reference>
<organism evidence="1 2">
    <name type="scientific">Mycena venus</name>
    <dbReference type="NCBI Taxonomy" id="2733690"/>
    <lineage>
        <taxon>Eukaryota</taxon>
        <taxon>Fungi</taxon>
        <taxon>Dikarya</taxon>
        <taxon>Basidiomycota</taxon>
        <taxon>Agaricomycotina</taxon>
        <taxon>Agaricomycetes</taxon>
        <taxon>Agaricomycetidae</taxon>
        <taxon>Agaricales</taxon>
        <taxon>Marasmiineae</taxon>
        <taxon>Mycenaceae</taxon>
        <taxon>Mycena</taxon>
    </lineage>
</organism>
<evidence type="ECO:0000313" key="2">
    <source>
        <dbReference type="Proteomes" id="UP000620124"/>
    </source>
</evidence>
<gene>
    <name evidence="1" type="ORF">MVEN_00060000</name>
</gene>
<proteinExistence type="predicted"/>
<name>A0A8H6Z3P1_9AGAR</name>
<keyword evidence="2" id="KW-1185">Reference proteome</keyword>
<evidence type="ECO:0000313" key="1">
    <source>
        <dbReference type="EMBL" id="KAF7372018.1"/>
    </source>
</evidence>
<dbReference type="AlphaFoldDB" id="A0A8H6Z3P1"/>
<comment type="caution">
    <text evidence="1">The sequence shown here is derived from an EMBL/GenBank/DDBJ whole genome shotgun (WGS) entry which is preliminary data.</text>
</comment>
<sequence>MLSSTTRLFLVHAQVRSKLRNGLRPGFKVSPLKVTTPAAIPGQLPQNMSLNFNLPTWGTFASLERFNLNRVVWFATPHCSHLEVIWDSTFRRNRLQIGIALECLSLLFSTPVPWKVSADPL</sequence>